<dbReference type="OrthoDB" id="1953818at2"/>
<gene>
    <name evidence="1" type="ORF">SAMN02745120_1642</name>
</gene>
<proteinExistence type="predicted"/>
<reference evidence="2" key="1">
    <citation type="submission" date="2017-02" db="EMBL/GenBank/DDBJ databases">
        <authorList>
            <person name="Varghese N."/>
            <person name="Submissions S."/>
        </authorList>
    </citation>
    <scope>NUCLEOTIDE SEQUENCE [LARGE SCALE GENOMIC DNA]</scope>
    <source>
        <strain evidence="2">ATCC 35199</strain>
    </source>
</reference>
<organism evidence="1 2">
    <name type="scientific">Acetoanaerobium noterae</name>
    <dbReference type="NCBI Taxonomy" id="745369"/>
    <lineage>
        <taxon>Bacteria</taxon>
        <taxon>Bacillati</taxon>
        <taxon>Bacillota</taxon>
        <taxon>Clostridia</taxon>
        <taxon>Peptostreptococcales</taxon>
        <taxon>Filifactoraceae</taxon>
        <taxon>Acetoanaerobium</taxon>
    </lineage>
</organism>
<accession>A0A1T5BI19</accession>
<evidence type="ECO:0000313" key="2">
    <source>
        <dbReference type="Proteomes" id="UP000243406"/>
    </source>
</evidence>
<dbReference type="AlphaFoldDB" id="A0A1T5BI19"/>
<sequence>MKKYPTLFEAVKDAINLCDSWRFMYADEIYYKENFPGIAQVYDEDSMADEDSFYVVAPSGAIGFSEDEGETIEWLFVRADNQKEKLPSSLAEMEG</sequence>
<evidence type="ECO:0000313" key="1">
    <source>
        <dbReference type="EMBL" id="SKB46934.1"/>
    </source>
</evidence>
<name>A0A1T5BI19_9FIRM</name>
<dbReference type="RefSeq" id="WP_079589496.1">
    <property type="nucleotide sequence ID" value="NZ_FUYN01000003.1"/>
</dbReference>
<keyword evidence="2" id="KW-1185">Reference proteome</keyword>
<dbReference type="EMBL" id="FUYN01000003">
    <property type="protein sequence ID" value="SKB46934.1"/>
    <property type="molecule type" value="Genomic_DNA"/>
</dbReference>
<protein>
    <submittedName>
        <fullName evidence="1">Uncharacterized protein</fullName>
    </submittedName>
</protein>
<dbReference type="Proteomes" id="UP000243406">
    <property type="component" value="Unassembled WGS sequence"/>
</dbReference>